<comment type="subcellular location">
    <subcellularLocation>
        <location evidence="1">Endoplasmic reticulum membrane</location>
        <topology evidence="1">Single-pass type I membrane protein</topology>
    </subcellularLocation>
</comment>
<feature type="compositionally biased region" description="Polar residues" evidence="11">
    <location>
        <begin position="68"/>
        <end position="80"/>
    </location>
</feature>
<dbReference type="PANTHER" id="PTHR12953:SF0">
    <property type="entry name" value="SUN DOMAIN-CONTAINING OSSIFICATION FACTOR"/>
    <property type="match status" value="1"/>
</dbReference>
<dbReference type="InterPro" id="IPR008979">
    <property type="entry name" value="Galactose-bd-like_sf"/>
</dbReference>
<evidence type="ECO:0000256" key="4">
    <source>
        <dbReference type="ARBA" id="ARBA00022824"/>
    </source>
</evidence>
<feature type="signal peptide" evidence="12">
    <location>
        <begin position="1"/>
        <end position="19"/>
    </location>
</feature>
<feature type="domain" description="SUN" evidence="13">
    <location>
        <begin position="231"/>
        <end position="399"/>
    </location>
</feature>
<dbReference type="RefSeq" id="XP_018002383.1">
    <property type="nucleotide sequence ID" value="XM_018150298.1"/>
</dbReference>
<dbReference type="FunFam" id="2.60.120.260:FF:000099">
    <property type="entry name" value="Uncharacterized protein, isoform C"/>
    <property type="match status" value="1"/>
</dbReference>
<dbReference type="GO" id="GO:0034975">
    <property type="term" value="P:protein folding in endoplasmic reticulum"/>
    <property type="evidence" value="ECO:0007669"/>
    <property type="project" value="TreeGrafter"/>
</dbReference>
<keyword evidence="2" id="KW-0812">Transmembrane</keyword>
<gene>
    <name evidence="14" type="ORF">AB675_9736</name>
</gene>
<feature type="compositionally biased region" description="Basic residues" evidence="11">
    <location>
        <begin position="802"/>
        <end position="815"/>
    </location>
</feature>
<dbReference type="InterPro" id="IPR045120">
    <property type="entry name" value="Suco/Slp1-like"/>
</dbReference>
<evidence type="ECO:0000256" key="6">
    <source>
        <dbReference type="ARBA" id="ARBA00023136"/>
    </source>
</evidence>
<evidence type="ECO:0000256" key="11">
    <source>
        <dbReference type="SAM" id="MobiDB-lite"/>
    </source>
</evidence>
<feature type="region of interest" description="Disordered" evidence="11">
    <location>
        <begin position="61"/>
        <end position="97"/>
    </location>
</feature>
<feature type="region of interest" description="Disordered" evidence="11">
    <location>
        <begin position="495"/>
        <end position="517"/>
    </location>
</feature>
<dbReference type="Pfam" id="PF07738">
    <property type="entry name" value="Sad1_UNC"/>
    <property type="match status" value="1"/>
</dbReference>
<evidence type="ECO:0000256" key="7">
    <source>
        <dbReference type="ARBA" id="ARBA00023180"/>
    </source>
</evidence>
<keyword evidence="6" id="KW-0472">Membrane</keyword>
<dbReference type="Gene3D" id="2.60.120.260">
    <property type="entry name" value="Galactose-binding domain-like"/>
    <property type="match status" value="1"/>
</dbReference>
<feature type="region of interest" description="Disordered" evidence="11">
    <location>
        <begin position="784"/>
        <end position="906"/>
    </location>
</feature>
<evidence type="ECO:0000256" key="9">
    <source>
        <dbReference type="ARBA" id="ARBA00064635"/>
    </source>
</evidence>
<keyword evidence="15" id="KW-1185">Reference proteome</keyword>
<dbReference type="InterPro" id="IPR012919">
    <property type="entry name" value="SUN_dom"/>
</dbReference>
<evidence type="ECO:0000256" key="3">
    <source>
        <dbReference type="ARBA" id="ARBA00022729"/>
    </source>
</evidence>
<dbReference type="OrthoDB" id="434771at2759"/>
<evidence type="ECO:0000313" key="14">
    <source>
        <dbReference type="EMBL" id="KPI42420.1"/>
    </source>
</evidence>
<proteinExistence type="inferred from homology"/>
<evidence type="ECO:0000256" key="2">
    <source>
        <dbReference type="ARBA" id="ARBA00022692"/>
    </source>
</evidence>
<dbReference type="GeneID" id="28742178"/>
<sequence length="937" mass="101646">MWWTPQTLLVLGLISEAVGSTSSAVSTTATLATPSTSVANATCPSRTANVITHNLPQQCLPSARRSTEVTPSVSPGNATTRGGVPESGTDTRHQEESTSSLAAIIVELNSITSGSGSVASTAPTQSSLSTEAIAVVASPGPEEVSPLDDGKFMSFEDWKKQNLLKAGQSEHLGRDVPVDQLPARKRPTDLQGALDTLGDDHEIELDFSGFLPDGPEQPSRFASAITRASGLEHLDPSKSTPPKAKGRKDAGTTYKERFNYASFDCAANVLKTNREASGASAILGESKDSYMLNVCSADQFLILELCDDISIDTIVLANYEFFSSIFRSFRVSVSDKYPVKADKWKSLGEFEAQNTRDIQAFLIENPLIWARYVRIEFLTHYGVEYYCPISLVRVHGTTMLEEYKHELSSAVNDNDDEPDDNVIDLSEDEVPIPEAIAEPVKHPLSTTETGADISPADSAMVTGSEISVKTTTSPPPDVETVGVTHLSEHGEVCSITSSFERSSSVATPTTSSTRTTGIVSKSIQNLSNSSIVHQSSAAAVANTTSPLAKPGNDISTSENSSEPSGSDSSQYSLSQNASSSLNTTSGLKTNGTATDLQKTLSSTNATTTERQKTSGTTTQSSAAMPTMQESFFKSVQKRLQMLESNSSLSLQYIEDQSRALRDAFNKVEQRQLAKTSAFLDHLNMTVLSELREFRQQYDQLWQSTVIELDVQRERYHQDTEAMNARLVILADELIYQKRLSILQMVIVLVCLALVVFSKGAFNQYLELPLVQSVLARSPSSRWLNSVSIDTPTQSPPATRQGSLRKRGGILKGHRRLQSEDSIDTSLSPNDYGPPTPTSMSYEDASEVETTQGQSVMDDPDFDPSTIERPRTSPPELQTITPPSPDPTDASDHESIGTILHDPGSERQAIAVPRVMIERATPPHKQLSWNLPESNAEM</sequence>
<reference evidence="14 15" key="1">
    <citation type="submission" date="2015-06" db="EMBL/GenBank/DDBJ databases">
        <title>Draft genome of the ant-associated black yeast Phialophora attae CBS 131958.</title>
        <authorList>
            <person name="Moreno L.F."/>
            <person name="Stielow B.J."/>
            <person name="de Hoog S."/>
            <person name="Vicente V.A."/>
            <person name="Weiss V.A."/>
            <person name="de Vries M."/>
            <person name="Cruz L.M."/>
            <person name="Souza E.M."/>
        </authorList>
    </citation>
    <scope>NUCLEOTIDE SEQUENCE [LARGE SCALE GENOMIC DNA]</scope>
    <source>
        <strain evidence="14 15">CBS 131958</strain>
    </source>
</reference>
<evidence type="ECO:0000256" key="12">
    <source>
        <dbReference type="SAM" id="SignalP"/>
    </source>
</evidence>
<evidence type="ECO:0000256" key="1">
    <source>
        <dbReference type="ARBA" id="ARBA00004115"/>
    </source>
</evidence>
<keyword evidence="4" id="KW-0256">Endoplasmic reticulum</keyword>
<feature type="chain" id="PRO_5005873258" description="SUN-like protein 1" evidence="12">
    <location>
        <begin position="20"/>
        <end position="937"/>
    </location>
</feature>
<dbReference type="Proteomes" id="UP000038010">
    <property type="component" value="Unassembled WGS sequence"/>
</dbReference>
<feature type="region of interest" description="Disordered" evidence="11">
    <location>
        <begin position="231"/>
        <end position="250"/>
    </location>
</feature>
<feature type="compositionally biased region" description="Polar residues" evidence="11">
    <location>
        <begin position="784"/>
        <end position="801"/>
    </location>
</feature>
<keyword evidence="7" id="KW-0325">Glycoprotein</keyword>
<evidence type="ECO:0000313" key="15">
    <source>
        <dbReference type="Proteomes" id="UP000038010"/>
    </source>
</evidence>
<evidence type="ECO:0000259" key="13">
    <source>
        <dbReference type="PROSITE" id="PS51469"/>
    </source>
</evidence>
<dbReference type="AlphaFoldDB" id="A0A0N1HCI4"/>
<comment type="subunit">
    <text evidence="9">Interacts with EMP65.</text>
</comment>
<feature type="compositionally biased region" description="Polar residues" evidence="11">
    <location>
        <begin position="586"/>
        <end position="627"/>
    </location>
</feature>
<dbReference type="EMBL" id="LFJN01000007">
    <property type="protein sequence ID" value="KPI42420.1"/>
    <property type="molecule type" value="Genomic_DNA"/>
</dbReference>
<dbReference type="PANTHER" id="PTHR12953">
    <property type="entry name" value="MEMBRANE PROTEIN CH1 RELATED"/>
    <property type="match status" value="1"/>
</dbReference>
<comment type="caution">
    <text evidence="14">The sequence shown here is derived from an EMBL/GenBank/DDBJ whole genome shotgun (WGS) entry which is preliminary data.</text>
</comment>
<name>A0A0N1HCI4_9EURO</name>
<evidence type="ECO:0000256" key="8">
    <source>
        <dbReference type="ARBA" id="ARBA00061226"/>
    </source>
</evidence>
<evidence type="ECO:0000256" key="5">
    <source>
        <dbReference type="ARBA" id="ARBA00022989"/>
    </source>
</evidence>
<dbReference type="VEuPathDB" id="FungiDB:AB675_9736"/>
<dbReference type="STRING" id="1664694.A0A0N1HCI4"/>
<accession>A0A0N1HCI4</accession>
<feature type="compositionally biased region" description="Low complexity" evidence="11">
    <location>
        <begin position="502"/>
        <end position="517"/>
    </location>
</feature>
<dbReference type="GO" id="GO:0005789">
    <property type="term" value="C:endoplasmic reticulum membrane"/>
    <property type="evidence" value="ECO:0007669"/>
    <property type="project" value="UniProtKB-SubCell"/>
</dbReference>
<feature type="compositionally biased region" description="Low complexity" evidence="11">
    <location>
        <begin position="555"/>
        <end position="585"/>
    </location>
</feature>
<dbReference type="PROSITE" id="PS51469">
    <property type="entry name" value="SUN"/>
    <property type="match status" value="1"/>
</dbReference>
<keyword evidence="5" id="KW-1133">Transmembrane helix</keyword>
<feature type="region of interest" description="Disordered" evidence="11">
    <location>
        <begin position="544"/>
        <end position="627"/>
    </location>
</feature>
<evidence type="ECO:0000256" key="10">
    <source>
        <dbReference type="ARBA" id="ARBA00075366"/>
    </source>
</evidence>
<comment type="similarity">
    <text evidence="8">Belongs to the SLP1 family.</text>
</comment>
<organism evidence="14 15">
    <name type="scientific">Cyphellophora attinorum</name>
    <dbReference type="NCBI Taxonomy" id="1664694"/>
    <lineage>
        <taxon>Eukaryota</taxon>
        <taxon>Fungi</taxon>
        <taxon>Dikarya</taxon>
        <taxon>Ascomycota</taxon>
        <taxon>Pezizomycotina</taxon>
        <taxon>Eurotiomycetes</taxon>
        <taxon>Chaetothyriomycetidae</taxon>
        <taxon>Chaetothyriales</taxon>
        <taxon>Cyphellophoraceae</taxon>
        <taxon>Cyphellophora</taxon>
    </lineage>
</organism>
<dbReference type="SUPFAM" id="SSF49785">
    <property type="entry name" value="Galactose-binding domain-like"/>
    <property type="match status" value="1"/>
</dbReference>
<keyword evidence="3 12" id="KW-0732">Signal</keyword>
<protein>
    <recommendedName>
        <fullName evidence="10">SUN-like protein 1</fullName>
    </recommendedName>
</protein>